<evidence type="ECO:0000256" key="8">
    <source>
        <dbReference type="PROSITE-ProRule" id="PRU10141"/>
    </source>
</evidence>
<dbReference type="GO" id="GO:0005737">
    <property type="term" value="C:cytoplasm"/>
    <property type="evidence" value="ECO:0007669"/>
    <property type="project" value="UniProtKB-SubCell"/>
</dbReference>
<dbReference type="GO" id="GO:0005524">
    <property type="term" value="F:ATP binding"/>
    <property type="evidence" value="ECO:0007669"/>
    <property type="project" value="UniProtKB-UniRule"/>
</dbReference>
<dbReference type="EMBL" id="VXIV02003202">
    <property type="protein sequence ID" value="KAF6019979.1"/>
    <property type="molecule type" value="Genomic_DNA"/>
</dbReference>
<dbReference type="SUPFAM" id="SSF56112">
    <property type="entry name" value="Protein kinase-like (PK-like)"/>
    <property type="match status" value="1"/>
</dbReference>
<dbReference type="AlphaFoldDB" id="A0A7J7J1D1"/>
<dbReference type="Gene3D" id="3.30.200.20">
    <property type="entry name" value="Phosphorylase Kinase, domain 1"/>
    <property type="match status" value="1"/>
</dbReference>
<protein>
    <submittedName>
        <fullName evidence="10">Ik2</fullName>
    </submittedName>
</protein>
<dbReference type="Pfam" id="PF18394">
    <property type="entry name" value="TBK1_CCD1"/>
    <property type="match status" value="1"/>
</dbReference>
<dbReference type="GO" id="GO:0009967">
    <property type="term" value="P:positive regulation of signal transduction"/>
    <property type="evidence" value="ECO:0007669"/>
    <property type="project" value="UniProtKB-ARBA"/>
</dbReference>
<gene>
    <name evidence="10" type="ORF">EB796_021721</name>
</gene>
<evidence type="ECO:0000256" key="1">
    <source>
        <dbReference type="ARBA" id="ARBA00004496"/>
    </source>
</evidence>
<dbReference type="Gene3D" id="1.10.510.10">
    <property type="entry name" value="Transferase(Phosphotransferase) domain 1"/>
    <property type="match status" value="1"/>
</dbReference>
<dbReference type="FunFam" id="1.10.510.10:FF:000100">
    <property type="entry name" value="inhibitor of nuclear factor kappa-B kinase subunit epsilon"/>
    <property type="match status" value="1"/>
</dbReference>
<keyword evidence="5 8" id="KW-0547">Nucleotide-binding</keyword>
<dbReference type="InterPro" id="IPR000719">
    <property type="entry name" value="Prot_kinase_dom"/>
</dbReference>
<dbReference type="GO" id="GO:0010628">
    <property type="term" value="P:positive regulation of gene expression"/>
    <property type="evidence" value="ECO:0007669"/>
    <property type="project" value="UniProtKB-ARBA"/>
</dbReference>
<evidence type="ECO:0000313" key="11">
    <source>
        <dbReference type="Proteomes" id="UP000593567"/>
    </source>
</evidence>
<keyword evidence="11" id="KW-1185">Reference proteome</keyword>
<keyword evidence="6" id="KW-0418">Kinase</keyword>
<keyword evidence="4" id="KW-0808">Transferase</keyword>
<dbReference type="GO" id="GO:0004674">
    <property type="term" value="F:protein serine/threonine kinase activity"/>
    <property type="evidence" value="ECO:0007669"/>
    <property type="project" value="UniProtKB-KW"/>
</dbReference>
<reference evidence="10" key="1">
    <citation type="submission" date="2020-06" db="EMBL/GenBank/DDBJ databases">
        <title>Draft genome of Bugula neritina, a colonial animal packing powerful symbionts and potential medicines.</title>
        <authorList>
            <person name="Rayko M."/>
        </authorList>
    </citation>
    <scope>NUCLEOTIDE SEQUENCE [LARGE SCALE GENOMIC DNA]</scope>
    <source>
        <strain evidence="10">Kwan_BN1</strain>
    </source>
</reference>
<evidence type="ECO:0000313" key="10">
    <source>
        <dbReference type="EMBL" id="KAF6019979.1"/>
    </source>
</evidence>
<dbReference type="GO" id="GO:0045089">
    <property type="term" value="P:positive regulation of innate immune response"/>
    <property type="evidence" value="ECO:0007669"/>
    <property type="project" value="UniProtKB-ARBA"/>
</dbReference>
<evidence type="ECO:0000256" key="5">
    <source>
        <dbReference type="ARBA" id="ARBA00022741"/>
    </source>
</evidence>
<keyword evidence="7 8" id="KW-0067">ATP-binding</keyword>
<accession>A0A7J7J1D1</accession>
<dbReference type="OrthoDB" id="10013850at2759"/>
<evidence type="ECO:0000256" key="3">
    <source>
        <dbReference type="ARBA" id="ARBA00022527"/>
    </source>
</evidence>
<organism evidence="10 11">
    <name type="scientific">Bugula neritina</name>
    <name type="common">Brown bryozoan</name>
    <name type="synonym">Sertularia neritina</name>
    <dbReference type="NCBI Taxonomy" id="10212"/>
    <lineage>
        <taxon>Eukaryota</taxon>
        <taxon>Metazoa</taxon>
        <taxon>Spiralia</taxon>
        <taxon>Lophotrochozoa</taxon>
        <taxon>Bryozoa</taxon>
        <taxon>Gymnolaemata</taxon>
        <taxon>Cheilostomatida</taxon>
        <taxon>Flustrina</taxon>
        <taxon>Buguloidea</taxon>
        <taxon>Bugulidae</taxon>
        <taxon>Bugula</taxon>
    </lineage>
</organism>
<dbReference type="SMART" id="SM00220">
    <property type="entry name" value="S_TKc"/>
    <property type="match status" value="1"/>
</dbReference>
<dbReference type="GO" id="GO:0006950">
    <property type="term" value="P:response to stress"/>
    <property type="evidence" value="ECO:0007669"/>
    <property type="project" value="UniProtKB-ARBA"/>
</dbReference>
<evidence type="ECO:0000256" key="7">
    <source>
        <dbReference type="ARBA" id="ARBA00022840"/>
    </source>
</evidence>
<name>A0A7J7J1D1_BUGNE</name>
<evidence type="ECO:0000259" key="9">
    <source>
        <dbReference type="PROSITE" id="PS50011"/>
    </source>
</evidence>
<dbReference type="PROSITE" id="PS50011">
    <property type="entry name" value="PROTEIN_KINASE_DOM"/>
    <property type="match status" value="1"/>
</dbReference>
<keyword evidence="2" id="KW-0963">Cytoplasm</keyword>
<evidence type="ECO:0000256" key="6">
    <source>
        <dbReference type="ARBA" id="ARBA00022777"/>
    </source>
</evidence>
<feature type="binding site" evidence="8">
    <location>
        <position position="47"/>
    </location>
    <ligand>
        <name>ATP</name>
        <dbReference type="ChEBI" id="CHEBI:30616"/>
    </ligand>
</feature>
<comment type="subcellular location">
    <subcellularLocation>
        <location evidence="1">Cytoplasm</location>
    </subcellularLocation>
</comment>
<dbReference type="PANTHER" id="PTHR22969">
    <property type="entry name" value="IKB KINASE"/>
    <property type="match status" value="1"/>
</dbReference>
<dbReference type="SUPFAM" id="SSF54236">
    <property type="entry name" value="Ubiquitin-like"/>
    <property type="match status" value="1"/>
</dbReference>
<dbReference type="PROSITE" id="PS00107">
    <property type="entry name" value="PROTEIN_KINASE_ATP"/>
    <property type="match status" value="1"/>
</dbReference>
<dbReference type="InterPro" id="IPR029071">
    <property type="entry name" value="Ubiquitin-like_domsf"/>
</dbReference>
<keyword evidence="3" id="KW-0723">Serine/threonine-protein kinase</keyword>
<feature type="domain" description="Protein kinase" evidence="9">
    <location>
        <begin position="18"/>
        <end position="354"/>
    </location>
</feature>
<evidence type="ECO:0000256" key="2">
    <source>
        <dbReference type="ARBA" id="ARBA00022490"/>
    </source>
</evidence>
<dbReference type="Pfam" id="PF00069">
    <property type="entry name" value="Pkinase"/>
    <property type="match status" value="1"/>
</dbReference>
<evidence type="ECO:0000256" key="4">
    <source>
        <dbReference type="ARBA" id="ARBA00022679"/>
    </source>
</evidence>
<comment type="caution">
    <text evidence="10">The sequence shown here is derived from an EMBL/GenBank/DDBJ whole genome shotgun (WGS) entry which is preliminary data.</text>
</comment>
<sequence>MSNTIMATKLKGSNNYIWWEKDELGKGATATVYKCREKKTGDVYAVKVFSNRHRDRPNYHESAQQEREFSLLQKLKHDNIVKMLSIEEESQTAERPASRVIVMEYCNGGSLYSILEQPANAYGLEEPEFLLFLKHIAQGMQYLREQKVVHRDIKPGNIMKLTTSEGRSVYKLTDFGAARKLEADDECFTSLYGTEEYLHPDLYDRAVIRTSSAFGAKTSFTSSVDLWSVGVTIYHVATGSLPFRPYGGRRNRADIGLQNQIVPLIAGLVETDINYCSDFNKFFNEVSAIVNKIIITVFDSCHCQLIKVYCDPQKDNLRRMKELIEEQCGYRPSEQLLLYENTKLDDETSDHSFSADKLPITTDTNPVLLYHCSDPLSNTDEHPIKHNIPKFSRFGSYYDLERDYQLAKTCTGIMKYICVKVKLTLSLQALLDKAVKAYEHNLIKMVLLLSDNIKMVICSAEEVRVRYSFMKDVAMLHTKNSMQESALKLNRKIENLSTKVDEVSLLTETWYTVLPLCMLYHG</sequence>
<dbReference type="Proteomes" id="UP000593567">
    <property type="component" value="Unassembled WGS sequence"/>
</dbReference>
<dbReference type="InterPro" id="IPR017441">
    <property type="entry name" value="Protein_kinase_ATP_BS"/>
</dbReference>
<dbReference type="InterPro" id="IPR011009">
    <property type="entry name" value="Kinase-like_dom_sf"/>
</dbReference>
<dbReference type="InterPro" id="IPR041309">
    <property type="entry name" value="TBK1_CC1"/>
</dbReference>
<dbReference type="PANTHER" id="PTHR22969:SF15">
    <property type="entry name" value="FI05319P"/>
    <property type="match status" value="1"/>
</dbReference>
<dbReference type="Gene3D" id="3.10.20.90">
    <property type="entry name" value="Phosphatidylinositol 3-kinase Catalytic Subunit, Chain A, domain 1"/>
    <property type="match status" value="1"/>
</dbReference>
<proteinExistence type="predicted"/>
<dbReference type="InterPro" id="IPR051180">
    <property type="entry name" value="IKK"/>
</dbReference>
<dbReference type="FunFam" id="3.30.200.20:FF:000106">
    <property type="entry name" value="serine/threonine-protein kinase TBK1 isoform X1"/>
    <property type="match status" value="1"/>
</dbReference>
<dbReference type="Gene3D" id="1.20.1270.420">
    <property type="match status" value="1"/>
</dbReference>